<dbReference type="AlphaFoldDB" id="A0A346TNF7"/>
<geneLocation type="plasmid" evidence="14">
    <name>pPE3</name>
</geneLocation>
<evidence type="ECO:0000256" key="4">
    <source>
        <dbReference type="ARBA" id="ARBA00020585"/>
    </source>
</evidence>
<feature type="transmembrane region" description="Helical" evidence="12">
    <location>
        <begin position="20"/>
        <end position="41"/>
    </location>
</feature>
<protein>
    <recommendedName>
        <fullName evidence="4">Glucans biosynthesis glucosyltransferase H</fullName>
    </recommendedName>
</protein>
<sequence length="567" mass="64654">MLNDNDSELKKFHLFHSKPVFVPVILIILLFIMCLYEYLTYTDSILPILAKKQPLEVILPIFNQLFVALFFLFGITNIIIAIRYAMIKDKAKESELAILAKETPADWHPKVELLYTTYNDFIPYALAQCLKQTYDNTQGVILDNSTDPKYIKMIDDFVIAHPNVKLVRDSQNKHAKAGNLNNYLCNGTHDYDYFVILDSDELLENRFVEKCLKMFYYNDIGILQCNHISGQNHNSFMRTFSSSGNIFWPVQNVVRSVEGGWLNKTVSGVSVGQTGGALCIELGHGVMISRECFEDIGQIPYAVAEDLCTSIEATLKGWNIKFASQIYGNEAFPVNMAALMIRSSKFCSANFEFFKKYSARIIKSKTISLYQKIDLFCFTLSVPISAFQYISLVITSIICPVLHIPLVTQLFMLLPTLVCYFSQSLVDTVFYLTNGMKFLDLLIYEVESMLLYGSFYFITIKSTVLALMNKPAKFIVTPKVNEHITFLHAIRNHYQGILFSIFTIIACIAISGSYWVLLSFIPGCFGFLFEMQANHRTSEEQIKADKLQSYNNKALQFGNTETVDWND</sequence>
<accession>A0A346TNF7</accession>
<keyword evidence="11 12" id="KW-0472">Membrane</keyword>
<evidence type="ECO:0000256" key="3">
    <source>
        <dbReference type="ARBA" id="ARBA00009337"/>
    </source>
</evidence>
<evidence type="ECO:0000256" key="1">
    <source>
        <dbReference type="ARBA" id="ARBA00004429"/>
    </source>
</evidence>
<feature type="domain" description="Glycosyltransferase 2-like" evidence="13">
    <location>
        <begin position="117"/>
        <end position="243"/>
    </location>
</feature>
<reference evidence="14" key="1">
    <citation type="journal article" date="2018" name="Front. Microbiol.">
        <title>Characterization of Pediococcus ethanolidurans CUPV141: A ?-D-glucan- and Heteropolysaccharide-Producing Bacterium.</title>
        <authorList>
            <person name="Llamas-Arriba M.G."/>
            <person name="Perez-Ramos A."/>
            <person name="Puertas A.I."/>
            <person name="Lopez P."/>
            <person name="Duenas M.T."/>
            <person name="Prieto A."/>
        </authorList>
    </citation>
    <scope>NUCLEOTIDE SEQUENCE</scope>
    <source>
        <strain evidence="14">CUPV141</strain>
        <plasmid evidence="14">pPE3</plasmid>
    </source>
</reference>
<dbReference type="PANTHER" id="PTHR43867:SF5">
    <property type="entry name" value="GLUCANS BIOSYNTHESIS GLUCOSYLTRANSFERASE H"/>
    <property type="match status" value="1"/>
</dbReference>
<dbReference type="PANTHER" id="PTHR43867">
    <property type="entry name" value="CELLULOSE SYNTHASE CATALYTIC SUBUNIT A [UDP-FORMING]"/>
    <property type="match status" value="1"/>
</dbReference>
<evidence type="ECO:0000256" key="10">
    <source>
        <dbReference type="ARBA" id="ARBA00022989"/>
    </source>
</evidence>
<evidence type="ECO:0000256" key="12">
    <source>
        <dbReference type="SAM" id="Phobius"/>
    </source>
</evidence>
<dbReference type="GO" id="GO:0016758">
    <property type="term" value="F:hexosyltransferase activity"/>
    <property type="evidence" value="ECO:0007669"/>
    <property type="project" value="TreeGrafter"/>
</dbReference>
<proteinExistence type="inferred from homology"/>
<evidence type="ECO:0000256" key="8">
    <source>
        <dbReference type="ARBA" id="ARBA00022679"/>
    </source>
</evidence>
<keyword evidence="6" id="KW-0997">Cell inner membrane</keyword>
<keyword evidence="7" id="KW-0328">Glycosyltransferase</keyword>
<dbReference type="EMBL" id="MH028492">
    <property type="protein sequence ID" value="AXU41054.1"/>
    <property type="molecule type" value="Genomic_DNA"/>
</dbReference>
<comment type="pathway">
    <text evidence="2">Glycan metabolism; osmoregulated periplasmic glucan (OPG) biosynthesis.</text>
</comment>
<keyword evidence="8 14" id="KW-0808">Transferase</keyword>
<dbReference type="Pfam" id="PF00535">
    <property type="entry name" value="Glycos_transf_2"/>
    <property type="match status" value="1"/>
</dbReference>
<comment type="similarity">
    <text evidence="3">Belongs to the glycosyltransferase 2 family. OpgH subfamily.</text>
</comment>
<evidence type="ECO:0000256" key="5">
    <source>
        <dbReference type="ARBA" id="ARBA00022475"/>
    </source>
</evidence>
<keyword evidence="10 12" id="KW-1133">Transmembrane helix</keyword>
<dbReference type="SUPFAM" id="SSF53448">
    <property type="entry name" value="Nucleotide-diphospho-sugar transferases"/>
    <property type="match status" value="1"/>
</dbReference>
<keyword evidence="5" id="KW-1003">Cell membrane</keyword>
<evidence type="ECO:0000256" key="2">
    <source>
        <dbReference type="ARBA" id="ARBA00005001"/>
    </source>
</evidence>
<feature type="transmembrane region" description="Helical" evidence="12">
    <location>
        <begin position="438"/>
        <end position="458"/>
    </location>
</feature>
<name>A0A346TNF7_9LACO</name>
<comment type="subcellular location">
    <subcellularLocation>
        <location evidence="1">Cell inner membrane</location>
        <topology evidence="1">Multi-pass membrane protein</topology>
    </subcellularLocation>
</comment>
<feature type="transmembrane region" description="Helical" evidence="12">
    <location>
        <begin position="497"/>
        <end position="529"/>
    </location>
</feature>
<evidence type="ECO:0000259" key="13">
    <source>
        <dbReference type="Pfam" id="PF00535"/>
    </source>
</evidence>
<dbReference type="GO" id="GO:0005886">
    <property type="term" value="C:plasma membrane"/>
    <property type="evidence" value="ECO:0007669"/>
    <property type="project" value="UniProtKB-SubCell"/>
</dbReference>
<evidence type="ECO:0000256" key="7">
    <source>
        <dbReference type="ARBA" id="ARBA00022676"/>
    </source>
</evidence>
<evidence type="ECO:0000313" key="14">
    <source>
        <dbReference type="EMBL" id="AXU41054.1"/>
    </source>
</evidence>
<evidence type="ECO:0000256" key="6">
    <source>
        <dbReference type="ARBA" id="ARBA00022519"/>
    </source>
</evidence>
<gene>
    <name evidence="14" type="primary">gtf</name>
</gene>
<organism evidence="14">
    <name type="scientific">Pediococcus ethanolidurans</name>
    <dbReference type="NCBI Taxonomy" id="319653"/>
    <lineage>
        <taxon>Bacteria</taxon>
        <taxon>Bacillati</taxon>
        <taxon>Bacillota</taxon>
        <taxon>Bacilli</taxon>
        <taxon>Lactobacillales</taxon>
        <taxon>Lactobacillaceae</taxon>
        <taxon>Pediococcus</taxon>
    </lineage>
</organism>
<keyword evidence="9 12" id="KW-0812">Transmembrane</keyword>
<evidence type="ECO:0000256" key="11">
    <source>
        <dbReference type="ARBA" id="ARBA00023136"/>
    </source>
</evidence>
<dbReference type="InterPro" id="IPR050321">
    <property type="entry name" value="Glycosyltr_2/OpgH_subfam"/>
</dbReference>
<feature type="transmembrane region" description="Helical" evidence="12">
    <location>
        <begin position="61"/>
        <end position="82"/>
    </location>
</feature>
<evidence type="ECO:0000256" key="9">
    <source>
        <dbReference type="ARBA" id="ARBA00022692"/>
    </source>
</evidence>
<keyword evidence="14" id="KW-0614">Plasmid</keyword>
<dbReference type="InterPro" id="IPR029044">
    <property type="entry name" value="Nucleotide-diphossugar_trans"/>
</dbReference>
<dbReference type="Gene3D" id="3.90.550.10">
    <property type="entry name" value="Spore Coat Polysaccharide Biosynthesis Protein SpsA, Chain A"/>
    <property type="match status" value="1"/>
</dbReference>
<dbReference type="InterPro" id="IPR001173">
    <property type="entry name" value="Glyco_trans_2-like"/>
</dbReference>